<evidence type="ECO:0000256" key="9">
    <source>
        <dbReference type="PROSITE-ProRule" id="PRU00196"/>
    </source>
</evidence>
<feature type="domain" description="Ig-like" evidence="11">
    <location>
        <begin position="35"/>
        <end position="108"/>
    </location>
</feature>
<dbReference type="PROSITE" id="PS50287">
    <property type="entry name" value="SRCR_2"/>
    <property type="match status" value="1"/>
</dbReference>
<dbReference type="InterPro" id="IPR036772">
    <property type="entry name" value="SRCR-like_dom_sf"/>
</dbReference>
<keyword evidence="12" id="KW-0675">Receptor</keyword>
<dbReference type="PROSITE" id="PS00420">
    <property type="entry name" value="SRCR_1"/>
    <property type="match status" value="1"/>
</dbReference>
<accession>S7NNY3</accession>
<dbReference type="SMART" id="SM00409">
    <property type="entry name" value="IG"/>
    <property type="match status" value="7"/>
</dbReference>
<evidence type="ECO:0000256" key="3">
    <source>
        <dbReference type="ARBA" id="ARBA00022729"/>
    </source>
</evidence>
<keyword evidence="5" id="KW-0472">Membrane</keyword>
<feature type="domain" description="Ig-like" evidence="11">
    <location>
        <begin position="587"/>
        <end position="678"/>
    </location>
</feature>
<dbReference type="Gene3D" id="2.60.40.10">
    <property type="entry name" value="Immunoglobulins"/>
    <property type="match status" value="7"/>
</dbReference>
<protein>
    <submittedName>
        <fullName evidence="12">Fc receptor-like protein 1</fullName>
    </submittedName>
</protein>
<name>S7NNY3_MYOBR</name>
<dbReference type="Pfam" id="PF13927">
    <property type="entry name" value="Ig_3"/>
    <property type="match status" value="2"/>
</dbReference>
<dbReference type="InterPro" id="IPR003598">
    <property type="entry name" value="Ig_sub2"/>
</dbReference>
<dbReference type="CDD" id="cd00096">
    <property type="entry name" value="Ig"/>
    <property type="match status" value="1"/>
</dbReference>
<dbReference type="Pfam" id="PF00530">
    <property type="entry name" value="SRCR"/>
    <property type="match status" value="1"/>
</dbReference>
<keyword evidence="3" id="KW-0732">Signal</keyword>
<evidence type="ECO:0000313" key="13">
    <source>
        <dbReference type="Proteomes" id="UP000052978"/>
    </source>
</evidence>
<feature type="domain" description="Ig-like" evidence="11">
    <location>
        <begin position="214"/>
        <end position="301"/>
    </location>
</feature>
<keyword evidence="2" id="KW-1003">Cell membrane</keyword>
<evidence type="ECO:0000256" key="2">
    <source>
        <dbReference type="ARBA" id="ARBA00022475"/>
    </source>
</evidence>
<dbReference type="InterPro" id="IPR013151">
    <property type="entry name" value="Immunoglobulin_dom"/>
</dbReference>
<evidence type="ECO:0000256" key="6">
    <source>
        <dbReference type="ARBA" id="ARBA00023157"/>
    </source>
</evidence>
<evidence type="ECO:0000256" key="5">
    <source>
        <dbReference type="ARBA" id="ARBA00023136"/>
    </source>
</evidence>
<keyword evidence="4" id="KW-0677">Repeat</keyword>
<feature type="disulfide bond" evidence="9">
    <location>
        <begin position="851"/>
        <end position="861"/>
    </location>
</feature>
<dbReference type="GO" id="GO:0009897">
    <property type="term" value="C:external side of plasma membrane"/>
    <property type="evidence" value="ECO:0007669"/>
    <property type="project" value="TreeGrafter"/>
</dbReference>
<evidence type="ECO:0000259" key="11">
    <source>
        <dbReference type="PROSITE" id="PS50835"/>
    </source>
</evidence>
<dbReference type="PANTHER" id="PTHR11481:SF69">
    <property type="entry name" value="FC RECEPTOR-LIKE S, SCAVENGER RECEPTOR"/>
    <property type="match status" value="1"/>
</dbReference>
<dbReference type="Gene3D" id="3.10.250.10">
    <property type="entry name" value="SRCR-like domain"/>
    <property type="match status" value="1"/>
</dbReference>
<dbReference type="AlphaFoldDB" id="S7NNY3"/>
<dbReference type="PRINTS" id="PR00258">
    <property type="entry name" value="SPERACTRCPTR"/>
</dbReference>
<dbReference type="SUPFAM" id="SSF56487">
    <property type="entry name" value="SRCR-like"/>
    <property type="match status" value="1"/>
</dbReference>
<dbReference type="InterPro" id="IPR036179">
    <property type="entry name" value="Ig-like_dom_sf"/>
</dbReference>
<evidence type="ECO:0000313" key="12">
    <source>
        <dbReference type="EMBL" id="EPQ19414.1"/>
    </source>
</evidence>
<dbReference type="SUPFAM" id="SSF48726">
    <property type="entry name" value="Immunoglobulin"/>
    <property type="match status" value="7"/>
</dbReference>
<keyword evidence="6 9" id="KW-1015">Disulfide bond</keyword>
<comment type="subcellular location">
    <subcellularLocation>
        <location evidence="1">Cell membrane</location>
    </subcellularLocation>
</comment>
<dbReference type="GO" id="GO:0004888">
    <property type="term" value="F:transmembrane signaling receptor activity"/>
    <property type="evidence" value="ECO:0007669"/>
    <property type="project" value="TreeGrafter"/>
</dbReference>
<feature type="domain" description="SRCR" evidence="10">
    <location>
        <begin position="779"/>
        <end position="880"/>
    </location>
</feature>
<dbReference type="Pfam" id="PF00047">
    <property type="entry name" value="ig"/>
    <property type="match status" value="2"/>
</dbReference>
<keyword evidence="13" id="KW-1185">Reference proteome</keyword>
<dbReference type="SMART" id="SM00408">
    <property type="entry name" value="IGc2"/>
    <property type="match status" value="7"/>
</dbReference>
<dbReference type="SMART" id="SM00202">
    <property type="entry name" value="SR"/>
    <property type="match status" value="1"/>
</dbReference>
<evidence type="ECO:0000256" key="4">
    <source>
        <dbReference type="ARBA" id="ARBA00022737"/>
    </source>
</evidence>
<comment type="caution">
    <text evidence="9">Lacks conserved residue(s) required for the propagation of feature annotation.</text>
</comment>
<dbReference type="InterPro" id="IPR050488">
    <property type="entry name" value="Ig_Fc_receptor"/>
</dbReference>
<evidence type="ECO:0000256" key="8">
    <source>
        <dbReference type="ARBA" id="ARBA00023319"/>
    </source>
</evidence>
<proteinExistence type="predicted"/>
<dbReference type="PANTHER" id="PTHR11481">
    <property type="entry name" value="IMMUNOGLOBULIN FC RECEPTOR"/>
    <property type="match status" value="1"/>
</dbReference>
<feature type="domain" description="Ig-like" evidence="11">
    <location>
        <begin position="497"/>
        <end position="573"/>
    </location>
</feature>
<dbReference type="FunFam" id="3.10.250.10:FF:000010">
    <property type="entry name" value="T-cell differentiation antigen CD6"/>
    <property type="match status" value="1"/>
</dbReference>
<dbReference type="InterPro" id="IPR001190">
    <property type="entry name" value="SRCR"/>
</dbReference>
<dbReference type="PROSITE" id="PS50835">
    <property type="entry name" value="IG_LIKE"/>
    <property type="match status" value="7"/>
</dbReference>
<feature type="domain" description="Ig-like" evidence="11">
    <location>
        <begin position="397"/>
        <end position="489"/>
    </location>
</feature>
<sequence>MGKSCRIILELMFSKSQGTAFQALLLTVSPPRPIEENSMTLTCKTQLPLQKLDVLLQFFFFKDGSALGLSWNNSSELQITALKRKDSGSYWCEAQAEGHKVIRSRRVQIDVWGVPVYNVSLATQPPGGHVMEGEKLSLVCMAAGGTGDITFRWYRGALGSNLGAKTQHSLTAEFEIPAVSEQDAEAYYCAADNGYGPSLSGLVSIAVRIPVSQPVLTFKAPGAQQVVGDVVELHCEARSGSPPILYQFYLEDVPLGNSSAPFGGGASLNLSLTSEHRGNYSCEADNGRRAQRSEAVPLYVTGTAQPTERSWSPPSPPPREFTYVNATAPVQQQPIYGNVNVVSGGEVYSLVYHMQQERRSAPVPSLRTQMQDKGGVTGCPECGAIALPQADAILTPPKNMAGDWLSIDLQSHAYEGDRVVVRCSGEDNGKIKKLMYYKDGSRIATYSSASSYTISNARPSDSGSYYCKSDKTLLYFFEETEGSRTQWLTVQELFPAPSLTVSSLQPVEETSVTLSCDTRLPSERSWTPLQYSLFRDGHTLKSRSSSGFWTLALRKEDSGNYWCEAMTASRSVSKRSRQSYVQVHRVPVSGALLETQPQGGQAVEGKGLVLICSVAEGTGETTFSWHRADTGERLGSKSQRSRRSELEIPDIRESHAGGYYCTADNTQSPIQSEVVNITVKIPASHPVLTLSAPEAQAFIGDTVELHCEDKRAHPPVLYSFYHKNVSLGNISVPSGGRASFSLSLTREHIGNYSCEANNGLGAQRSEEVALNVTEPPPKTRLVNGAHRCEGRVEVERDGRWGTVCDDGWGLKEVAVVCRELGCGAAKHTPAGLLYPPLAEEAQPVFIQVALCNGTEEALAECEQVETFDCGHDEDAGAVCEGV</sequence>
<dbReference type="GO" id="GO:0007166">
    <property type="term" value="P:cell surface receptor signaling pathway"/>
    <property type="evidence" value="ECO:0007669"/>
    <property type="project" value="TreeGrafter"/>
</dbReference>
<dbReference type="InterPro" id="IPR007110">
    <property type="entry name" value="Ig-like_dom"/>
</dbReference>
<keyword evidence="8" id="KW-0393">Immunoglobulin domain</keyword>
<dbReference type="Pfam" id="PF13895">
    <property type="entry name" value="Ig_2"/>
    <property type="match status" value="2"/>
</dbReference>
<reference evidence="12 13" key="1">
    <citation type="journal article" date="2013" name="Nat. Commun.">
        <title>Genome analysis reveals insights into physiology and longevity of the Brandt's bat Myotis brandtii.</title>
        <authorList>
            <person name="Seim I."/>
            <person name="Fang X."/>
            <person name="Xiong Z."/>
            <person name="Lobanov A.V."/>
            <person name="Huang Z."/>
            <person name="Ma S."/>
            <person name="Feng Y."/>
            <person name="Turanov A.A."/>
            <person name="Zhu Y."/>
            <person name="Lenz T.L."/>
            <person name="Gerashchenko M.V."/>
            <person name="Fan D."/>
            <person name="Hee Yim S."/>
            <person name="Yao X."/>
            <person name="Jordan D."/>
            <person name="Xiong Y."/>
            <person name="Ma Y."/>
            <person name="Lyapunov A.N."/>
            <person name="Chen G."/>
            <person name="Kulakova O.I."/>
            <person name="Sun Y."/>
            <person name="Lee S.G."/>
            <person name="Bronson R.T."/>
            <person name="Moskalev A.A."/>
            <person name="Sunyaev S.R."/>
            <person name="Zhang G."/>
            <person name="Krogh A."/>
            <person name="Wang J."/>
            <person name="Gladyshev V.N."/>
        </authorList>
    </citation>
    <scope>NUCLEOTIDE SEQUENCE [LARGE SCALE GENOMIC DNA]</scope>
</reference>
<feature type="domain" description="Ig-like" evidence="11">
    <location>
        <begin position="686"/>
        <end position="773"/>
    </location>
</feature>
<dbReference type="GO" id="GO:0006955">
    <property type="term" value="P:immune response"/>
    <property type="evidence" value="ECO:0007669"/>
    <property type="project" value="TreeGrafter"/>
</dbReference>
<organism evidence="12 13">
    <name type="scientific">Myotis brandtii</name>
    <name type="common">Brandt's bat</name>
    <dbReference type="NCBI Taxonomy" id="109478"/>
    <lineage>
        <taxon>Eukaryota</taxon>
        <taxon>Metazoa</taxon>
        <taxon>Chordata</taxon>
        <taxon>Craniata</taxon>
        <taxon>Vertebrata</taxon>
        <taxon>Euteleostomi</taxon>
        <taxon>Mammalia</taxon>
        <taxon>Eutheria</taxon>
        <taxon>Laurasiatheria</taxon>
        <taxon>Chiroptera</taxon>
        <taxon>Yangochiroptera</taxon>
        <taxon>Vespertilionidae</taxon>
        <taxon>Myotis</taxon>
    </lineage>
</organism>
<dbReference type="Proteomes" id="UP000052978">
    <property type="component" value="Unassembled WGS sequence"/>
</dbReference>
<evidence type="ECO:0000256" key="7">
    <source>
        <dbReference type="ARBA" id="ARBA00023180"/>
    </source>
</evidence>
<dbReference type="FunFam" id="2.60.40.10:FF:000357">
    <property type="entry name" value="Fc receptor like 1"/>
    <property type="match status" value="2"/>
</dbReference>
<feature type="domain" description="Ig-like" evidence="11">
    <location>
        <begin position="115"/>
        <end position="200"/>
    </location>
</feature>
<evidence type="ECO:0000256" key="1">
    <source>
        <dbReference type="ARBA" id="ARBA00004236"/>
    </source>
</evidence>
<dbReference type="eggNOG" id="ENOG502S65W">
    <property type="taxonomic scope" value="Eukaryota"/>
</dbReference>
<gene>
    <name evidence="12" type="ORF">D623_10006319</name>
</gene>
<evidence type="ECO:0000259" key="10">
    <source>
        <dbReference type="PROSITE" id="PS50287"/>
    </source>
</evidence>
<dbReference type="EMBL" id="KE164676">
    <property type="protein sequence ID" value="EPQ19414.1"/>
    <property type="molecule type" value="Genomic_DNA"/>
</dbReference>
<keyword evidence="7" id="KW-0325">Glycoprotein</keyword>
<dbReference type="InterPro" id="IPR013783">
    <property type="entry name" value="Ig-like_fold"/>
</dbReference>
<dbReference type="InterPro" id="IPR003599">
    <property type="entry name" value="Ig_sub"/>
</dbReference>